<name>M5S6S0_9BACT</name>
<accession>M5S6S0</accession>
<dbReference type="Proteomes" id="UP000011996">
    <property type="component" value="Unassembled WGS sequence"/>
</dbReference>
<dbReference type="AlphaFoldDB" id="M5S6S0"/>
<sequence length="47" mass="5170">MLATPIVNEKEYESVVDLAGDHMRLPENFYATAVRSQSLCTGDVINA</sequence>
<proteinExistence type="predicted"/>
<evidence type="ECO:0000313" key="1">
    <source>
        <dbReference type="EMBL" id="EMI27200.1"/>
    </source>
</evidence>
<comment type="caution">
    <text evidence="1">The sequence shown here is derived from an EMBL/GenBank/DDBJ whole genome shotgun (WGS) entry which is preliminary data.</text>
</comment>
<organism evidence="1 2">
    <name type="scientific">Rhodopirellula europaea SH398</name>
    <dbReference type="NCBI Taxonomy" id="1263868"/>
    <lineage>
        <taxon>Bacteria</taxon>
        <taxon>Pseudomonadati</taxon>
        <taxon>Planctomycetota</taxon>
        <taxon>Planctomycetia</taxon>
        <taxon>Pirellulales</taxon>
        <taxon>Pirellulaceae</taxon>
        <taxon>Rhodopirellula</taxon>
    </lineage>
</organism>
<reference evidence="1 2" key="1">
    <citation type="journal article" date="2013" name="Mar. Genomics">
        <title>Expression of sulfatases in Rhodopirellula baltica and the diversity of sulfatases in the genus Rhodopirellula.</title>
        <authorList>
            <person name="Wegner C.E."/>
            <person name="Richter-Heitmann T."/>
            <person name="Klindworth A."/>
            <person name="Klockow C."/>
            <person name="Richter M."/>
            <person name="Achstetter T."/>
            <person name="Glockner F.O."/>
            <person name="Harder J."/>
        </authorList>
    </citation>
    <scope>NUCLEOTIDE SEQUENCE [LARGE SCALE GENOMIC DNA]</scope>
    <source>
        <strain evidence="1 2">SH398</strain>
    </source>
</reference>
<dbReference type="STRING" id="1263868.RESH_02207"/>
<evidence type="ECO:0000313" key="2">
    <source>
        <dbReference type="Proteomes" id="UP000011996"/>
    </source>
</evidence>
<dbReference type="EMBL" id="ANOF01000071">
    <property type="protein sequence ID" value="EMI27200.1"/>
    <property type="molecule type" value="Genomic_DNA"/>
</dbReference>
<protein>
    <submittedName>
        <fullName evidence="1">Uncharacterized protein</fullName>
    </submittedName>
</protein>
<dbReference type="PATRIC" id="fig|1263868.3.peg.2392"/>
<gene>
    <name evidence="1" type="ORF">RESH_02207</name>
</gene>